<evidence type="ECO:0000256" key="1">
    <source>
        <dbReference type="ARBA" id="ARBA00002286"/>
    </source>
</evidence>
<proteinExistence type="predicted"/>
<dbReference type="EMBL" id="CP069534">
    <property type="protein sequence ID" value="QRP70510.1"/>
    <property type="molecule type" value="Genomic_DNA"/>
</dbReference>
<dbReference type="Pfam" id="PF00665">
    <property type="entry name" value="rve"/>
    <property type="match status" value="1"/>
</dbReference>
<dbReference type="GO" id="GO:0015074">
    <property type="term" value="P:DNA integration"/>
    <property type="evidence" value="ECO:0007669"/>
    <property type="project" value="InterPro"/>
</dbReference>
<dbReference type="InterPro" id="IPR036397">
    <property type="entry name" value="RNaseH_sf"/>
</dbReference>
<dbReference type="InterPro" id="IPR050900">
    <property type="entry name" value="Transposase_IS3/IS150/IS904"/>
</dbReference>
<dbReference type="InterPro" id="IPR009057">
    <property type="entry name" value="Homeodomain-like_sf"/>
</dbReference>
<sequence>MPRRSFSEEFKRDAVAMYENDPDVSMNQVSKDLGINRATLRYWIDQFGTGKKTTPVAAEKPDVDPTVEKEIRRLRKENARLREERDILRKAAKYFAEGDKLVIRFRFVDDHRTEYSVKRMCAVLKIHRSSYYAWRSRRDRRDHKALSDALLGVRITEVFRRENGCYGAKRITAELNDDRGSTPLNHKRVARIMKDLGLYGYTRRRRVKTTVRAKGRHVFTDLVRHRFYADRLNKLYVGDITYLPIADGSNMYLATVLDCCSRRLVGFAIADHMKTSLVIEALNNACATRRSLAGSVFHSDHGSVYTSDEFKKTCRDLGVTQSMGSVGTSADNAFAESFNSTLKREVLQDRKTFANQLECRRQVFRWCARYNTSRRHSWCGYQTPNTFEEKQMYRVA</sequence>
<dbReference type="InterPro" id="IPR025948">
    <property type="entry name" value="HTH-like_dom"/>
</dbReference>
<evidence type="ECO:0000313" key="4">
    <source>
        <dbReference type="EMBL" id="QRP70025.1"/>
    </source>
</evidence>
<dbReference type="InterPro" id="IPR002514">
    <property type="entry name" value="Transposase_8"/>
</dbReference>
<evidence type="ECO:0000259" key="3">
    <source>
        <dbReference type="PROSITE" id="PS50994"/>
    </source>
</evidence>
<dbReference type="Pfam" id="PF01527">
    <property type="entry name" value="HTH_Tnp_1"/>
    <property type="match status" value="1"/>
</dbReference>
<dbReference type="GO" id="GO:0004803">
    <property type="term" value="F:transposase activity"/>
    <property type="evidence" value="ECO:0007669"/>
    <property type="project" value="InterPro"/>
</dbReference>
<dbReference type="SUPFAM" id="SSF53098">
    <property type="entry name" value="Ribonuclease H-like"/>
    <property type="match status" value="1"/>
</dbReference>
<dbReference type="AlphaFoldDB" id="A0AAX1L6I5"/>
<feature type="coiled-coil region" evidence="2">
    <location>
        <begin position="64"/>
        <end position="91"/>
    </location>
</feature>
<comment type="function">
    <text evidence="1">Involved in the transposition of the insertion sequence.</text>
</comment>
<dbReference type="GO" id="GO:0006313">
    <property type="term" value="P:DNA transposition"/>
    <property type="evidence" value="ECO:0007669"/>
    <property type="project" value="InterPro"/>
</dbReference>
<evidence type="ECO:0000313" key="7">
    <source>
        <dbReference type="Proteomes" id="UP000617681"/>
    </source>
</evidence>
<dbReference type="PANTHER" id="PTHR46889">
    <property type="entry name" value="TRANSPOSASE INSF FOR INSERTION SEQUENCE IS3B-RELATED"/>
    <property type="match status" value="1"/>
</dbReference>
<evidence type="ECO:0000256" key="2">
    <source>
        <dbReference type="SAM" id="Coils"/>
    </source>
</evidence>
<evidence type="ECO:0000313" key="6">
    <source>
        <dbReference type="EMBL" id="QRP70510.1"/>
    </source>
</evidence>
<dbReference type="Proteomes" id="UP000617681">
    <property type="component" value="Chromosome"/>
</dbReference>
<protein>
    <submittedName>
        <fullName evidence="5">IS3 family transposase</fullName>
    </submittedName>
</protein>
<dbReference type="InterPro" id="IPR012337">
    <property type="entry name" value="RNaseH-like_sf"/>
</dbReference>
<dbReference type="InterPro" id="IPR001584">
    <property type="entry name" value="Integrase_cat-core"/>
</dbReference>
<dbReference type="PANTHER" id="PTHR46889:SF4">
    <property type="entry name" value="TRANSPOSASE INSO FOR INSERTION SEQUENCE ELEMENT IS911B-RELATED"/>
    <property type="match status" value="1"/>
</dbReference>
<gene>
    <name evidence="4" type="ORF">I6J21_09565</name>
    <name evidence="5" type="ORF">I6J21_09635</name>
    <name evidence="6" type="ORF">I6J21_12350</name>
</gene>
<keyword evidence="2" id="KW-0175">Coiled coil</keyword>
<dbReference type="NCBIfam" id="NF033516">
    <property type="entry name" value="transpos_IS3"/>
    <property type="match status" value="1"/>
</dbReference>
<dbReference type="EMBL" id="CP069534">
    <property type="protein sequence ID" value="QRP70025.1"/>
    <property type="molecule type" value="Genomic_DNA"/>
</dbReference>
<accession>A0AAX1L6I5</accession>
<dbReference type="RefSeq" id="WP_201840465.1">
    <property type="nucleotide sequence ID" value="NZ_CP068162.1"/>
</dbReference>
<name>A0AAX1L6I5_9CORY</name>
<dbReference type="GO" id="GO:0003677">
    <property type="term" value="F:DNA binding"/>
    <property type="evidence" value="ECO:0007669"/>
    <property type="project" value="InterPro"/>
</dbReference>
<feature type="domain" description="Integrase catalytic" evidence="3">
    <location>
        <begin position="228"/>
        <end position="391"/>
    </location>
</feature>
<dbReference type="PROSITE" id="PS50994">
    <property type="entry name" value="INTEGRASE"/>
    <property type="match status" value="1"/>
</dbReference>
<dbReference type="Gene3D" id="1.10.10.60">
    <property type="entry name" value="Homeodomain-like"/>
    <property type="match status" value="1"/>
</dbReference>
<organism evidence="5 7">
    <name type="scientific">Corynebacterium glucuronolyticum</name>
    <dbReference type="NCBI Taxonomy" id="39791"/>
    <lineage>
        <taxon>Bacteria</taxon>
        <taxon>Bacillati</taxon>
        <taxon>Actinomycetota</taxon>
        <taxon>Actinomycetes</taxon>
        <taxon>Mycobacteriales</taxon>
        <taxon>Corynebacteriaceae</taxon>
        <taxon>Corynebacterium</taxon>
    </lineage>
</organism>
<dbReference type="SUPFAM" id="SSF46689">
    <property type="entry name" value="Homeodomain-like"/>
    <property type="match status" value="1"/>
</dbReference>
<reference evidence="5" key="1">
    <citation type="submission" date="2021-02" db="EMBL/GenBank/DDBJ databases">
        <title>FDA dAtabase for Regulatory Grade micrObial Sequences (FDA-ARGOS): Supporting development and validation of Infectious Disease Dx tests.</title>
        <authorList>
            <person name="Sproer C."/>
            <person name="Gronow S."/>
            <person name="Severitt S."/>
            <person name="Schroder I."/>
            <person name="Tallon L."/>
            <person name="Sadzewicz L."/>
            <person name="Zhao X."/>
            <person name="Boylan J."/>
            <person name="Ott S."/>
            <person name="Bowen H."/>
            <person name="Vavikolanu K."/>
            <person name="Mehta A."/>
            <person name="Aluvathingal J."/>
            <person name="Nadendla S."/>
            <person name="Lowell S."/>
            <person name="Myers T."/>
            <person name="Yan Y."/>
            <person name="Sichtig H."/>
        </authorList>
    </citation>
    <scope>NUCLEOTIDE SEQUENCE</scope>
    <source>
        <strain evidence="5">FDAARGOS_1191</strain>
    </source>
</reference>
<dbReference type="InterPro" id="IPR048020">
    <property type="entry name" value="Transpos_IS3"/>
</dbReference>
<evidence type="ECO:0000313" key="5">
    <source>
        <dbReference type="EMBL" id="QRP70037.1"/>
    </source>
</evidence>
<dbReference type="Gene3D" id="3.30.420.10">
    <property type="entry name" value="Ribonuclease H-like superfamily/Ribonuclease H"/>
    <property type="match status" value="1"/>
</dbReference>
<dbReference type="EMBL" id="CP069534">
    <property type="protein sequence ID" value="QRP70037.1"/>
    <property type="molecule type" value="Genomic_DNA"/>
</dbReference>
<dbReference type="Pfam" id="PF13276">
    <property type="entry name" value="HTH_21"/>
    <property type="match status" value="1"/>
</dbReference>